<evidence type="ECO:0000256" key="1">
    <source>
        <dbReference type="SAM" id="MobiDB-lite"/>
    </source>
</evidence>
<feature type="region of interest" description="Disordered" evidence="1">
    <location>
        <begin position="130"/>
        <end position="216"/>
    </location>
</feature>
<evidence type="ECO:0000313" key="3">
    <source>
        <dbReference type="Proteomes" id="UP000239156"/>
    </source>
</evidence>
<keyword evidence="3" id="KW-1185">Reference proteome</keyword>
<organism evidence="2 3">
    <name type="scientific">Puccinia striiformis</name>
    <dbReference type="NCBI Taxonomy" id="27350"/>
    <lineage>
        <taxon>Eukaryota</taxon>
        <taxon>Fungi</taxon>
        <taxon>Dikarya</taxon>
        <taxon>Basidiomycota</taxon>
        <taxon>Pucciniomycotina</taxon>
        <taxon>Pucciniomycetes</taxon>
        <taxon>Pucciniales</taxon>
        <taxon>Pucciniaceae</taxon>
        <taxon>Puccinia</taxon>
    </lineage>
</organism>
<sequence length="372" mass="41832">MPESLAIQLQLPLREISMNIMGMGGHSTPIVGLAEGINFSIDAEDEKAANFFIARGKVYTVLGRPFLADHKVRLELSKSRGEILSYELWDGERLCIPICSPKVPGWEMGPPRRIEERCFSIQVENYESTSVGKASLPRRDGLTDNDLNTSDDDSGLTDSDLGTTDNDSRITDDDSRTTVSELGTSASTPSISKDDSESPEILGMINSSKTPSDCEPGCKRGNVNDPLVASQSWEDWTSKQDNPEFIRADGTHFEDCYEDKEDPWISPEHPPSSENWDTHWNPVSLFIPPEQEKEFRICGMMTANYIDQGYPVKEFLRMYPETRGSNADEIWAELPGYRAGRIGFIMLLNWTGTRGYMENDVIWPEDWWGSTH</sequence>
<feature type="compositionally biased region" description="Low complexity" evidence="1">
    <location>
        <begin position="156"/>
        <end position="165"/>
    </location>
</feature>
<evidence type="ECO:0000313" key="2">
    <source>
        <dbReference type="EMBL" id="POV93868.1"/>
    </source>
</evidence>
<dbReference type="EMBL" id="PKSL01000487">
    <property type="protein sequence ID" value="POV93868.1"/>
    <property type="molecule type" value="Genomic_DNA"/>
</dbReference>
<dbReference type="VEuPathDB" id="FungiDB:PSTT_17145"/>
<dbReference type="AlphaFoldDB" id="A0A2S4U9B1"/>
<proteinExistence type="predicted"/>
<comment type="caution">
    <text evidence="2">The sequence shown here is derived from an EMBL/GenBank/DDBJ whole genome shotgun (WGS) entry which is preliminary data.</text>
</comment>
<feature type="compositionally biased region" description="Polar residues" evidence="1">
    <location>
        <begin position="179"/>
        <end position="191"/>
    </location>
</feature>
<reference evidence="2" key="1">
    <citation type="submission" date="2017-12" db="EMBL/GenBank/DDBJ databases">
        <title>Gene loss provides genomic basis for host adaptation in cereal stripe rust fungi.</title>
        <authorList>
            <person name="Xia C."/>
        </authorList>
    </citation>
    <scope>NUCLEOTIDE SEQUENCE [LARGE SCALE GENOMIC DNA]</scope>
    <source>
        <strain evidence="2">93-210</strain>
    </source>
</reference>
<protein>
    <submittedName>
        <fullName evidence="2">Uncharacterized protein</fullName>
    </submittedName>
</protein>
<gene>
    <name evidence="2" type="ORF">PSTT_17145</name>
</gene>
<name>A0A2S4U9B1_9BASI</name>
<dbReference type="Proteomes" id="UP000239156">
    <property type="component" value="Unassembled WGS sequence"/>
</dbReference>
<feature type="compositionally biased region" description="Basic and acidic residues" evidence="1">
    <location>
        <begin position="166"/>
        <end position="176"/>
    </location>
</feature>
<accession>A0A2S4U9B1</accession>